<reference evidence="1 2" key="1">
    <citation type="journal article" date="2014" name="Nat. Commun.">
        <title>Molecular traces of alternative social organization in a termite genome.</title>
        <authorList>
            <person name="Terrapon N."/>
            <person name="Li C."/>
            <person name="Robertson H.M."/>
            <person name="Ji L."/>
            <person name="Meng X."/>
            <person name="Booth W."/>
            <person name="Chen Z."/>
            <person name="Childers C.P."/>
            <person name="Glastad K.M."/>
            <person name="Gokhale K."/>
            <person name="Gowin J."/>
            <person name="Gronenberg W."/>
            <person name="Hermansen R.A."/>
            <person name="Hu H."/>
            <person name="Hunt B.G."/>
            <person name="Huylmans A.K."/>
            <person name="Khalil S.M."/>
            <person name="Mitchell R.D."/>
            <person name="Munoz-Torres M.C."/>
            <person name="Mustard J.A."/>
            <person name="Pan H."/>
            <person name="Reese J.T."/>
            <person name="Scharf M.E."/>
            <person name="Sun F."/>
            <person name="Vogel H."/>
            <person name="Xiao J."/>
            <person name="Yang W."/>
            <person name="Yang Z."/>
            <person name="Yang Z."/>
            <person name="Zhou J."/>
            <person name="Zhu J."/>
            <person name="Brent C.S."/>
            <person name="Elsik C.G."/>
            <person name="Goodisman M.A."/>
            <person name="Liberles D.A."/>
            <person name="Roe R.M."/>
            <person name="Vargo E.L."/>
            <person name="Vilcinskas A."/>
            <person name="Wang J."/>
            <person name="Bornberg-Bauer E."/>
            <person name="Korb J."/>
            <person name="Zhang G."/>
            <person name="Liebig J."/>
        </authorList>
    </citation>
    <scope>NUCLEOTIDE SEQUENCE [LARGE SCALE GENOMIC DNA]</scope>
    <source>
        <tissue evidence="1">Whole organism</tissue>
    </source>
</reference>
<proteinExistence type="predicted"/>
<name>A0A067RQ39_ZOONE</name>
<sequence>MNKSCRASVSVIFKSEDNILQKRAKQCERILINSGNNMEEVKRIQQMTVGKINELQAAKEKLSKECDKVEVDIHTLKYRELANKEETCALESTILELKKKIAEESECEQHLIVKKIQAERDKEKSQKELIKTHEIFLKAIAYYKKKLHLRLRFDENGLILVHFLDISTPGCQMCSLKLSHDDGNKWNLLGMEPVLPFEKPLANKLETTQDIQGFISHVRKLYIQISGSKKQHSTGKKVSKKP</sequence>
<dbReference type="Proteomes" id="UP000027135">
    <property type="component" value="Unassembled WGS sequence"/>
</dbReference>
<evidence type="ECO:0008006" key="3">
    <source>
        <dbReference type="Google" id="ProtNLM"/>
    </source>
</evidence>
<keyword evidence="2" id="KW-1185">Reference proteome</keyword>
<dbReference type="AlphaFoldDB" id="A0A067RQ39"/>
<evidence type="ECO:0000313" key="1">
    <source>
        <dbReference type="EMBL" id="KDR22720.1"/>
    </source>
</evidence>
<evidence type="ECO:0000313" key="2">
    <source>
        <dbReference type="Proteomes" id="UP000027135"/>
    </source>
</evidence>
<dbReference type="OrthoDB" id="10370952at2759"/>
<dbReference type="InParanoid" id="A0A067RQ39"/>
<protein>
    <recommendedName>
        <fullName evidence="3">Kinetochore protein SPC25</fullName>
    </recommendedName>
</protein>
<dbReference type="Gene3D" id="3.30.457.50">
    <property type="entry name" value="Chromosome segregation protein Spc25"/>
    <property type="match status" value="1"/>
</dbReference>
<dbReference type="EMBL" id="KK852496">
    <property type="protein sequence ID" value="KDR22720.1"/>
    <property type="molecule type" value="Genomic_DNA"/>
</dbReference>
<organism evidence="1 2">
    <name type="scientific">Zootermopsis nevadensis</name>
    <name type="common">Dampwood termite</name>
    <dbReference type="NCBI Taxonomy" id="136037"/>
    <lineage>
        <taxon>Eukaryota</taxon>
        <taxon>Metazoa</taxon>
        <taxon>Ecdysozoa</taxon>
        <taxon>Arthropoda</taxon>
        <taxon>Hexapoda</taxon>
        <taxon>Insecta</taxon>
        <taxon>Pterygota</taxon>
        <taxon>Neoptera</taxon>
        <taxon>Polyneoptera</taxon>
        <taxon>Dictyoptera</taxon>
        <taxon>Blattodea</taxon>
        <taxon>Blattoidea</taxon>
        <taxon>Termitoidae</taxon>
        <taxon>Termopsidae</taxon>
        <taxon>Zootermopsis</taxon>
    </lineage>
</organism>
<accession>A0A067RQ39</accession>
<gene>
    <name evidence="1" type="ORF">L798_14965</name>
</gene>